<protein>
    <submittedName>
        <fullName evidence="2">Uncharacterized protein</fullName>
    </submittedName>
</protein>
<sequence>MRPVDDRQRPVTPPGHLAEHFEPADGPDAGLDPIHSLRNALQVRYWPVWKSH</sequence>
<comment type="caution">
    <text evidence="2">The sequence shown here is derived from an EMBL/GenBank/DDBJ whole genome shotgun (WGS) entry which is preliminary data.</text>
</comment>
<proteinExistence type="predicted"/>
<dbReference type="Proteomes" id="UP000642919">
    <property type="component" value="Unassembled WGS sequence"/>
</dbReference>
<name>A0A841HCI0_HALSI</name>
<accession>A0A841HCI0</accession>
<dbReference type="GeneID" id="68693382"/>
<gene>
    <name evidence="2" type="ORF">HNR49_001214</name>
</gene>
<dbReference type="RefSeq" id="WP_157849917.1">
    <property type="nucleotide sequence ID" value="NZ_CBCRUN010000002.1"/>
</dbReference>
<reference evidence="2" key="1">
    <citation type="submission" date="2020-08" db="EMBL/GenBank/DDBJ databases">
        <title>Genomic Encyclopedia of Type Strains, Phase IV (KMG-IV): sequencing the most valuable type-strain genomes for metagenomic binning, comparative biology and taxonomic classification.</title>
        <authorList>
            <person name="Goeker M."/>
        </authorList>
    </citation>
    <scope>NUCLEOTIDE SEQUENCE</scope>
    <source>
        <strain evidence="2">DSM 669</strain>
    </source>
</reference>
<organism evidence="2 3">
    <name type="scientific">Halobacterium salinarum</name>
    <name type="common">Halobacterium halobium</name>
    <dbReference type="NCBI Taxonomy" id="2242"/>
    <lineage>
        <taxon>Archaea</taxon>
        <taxon>Methanobacteriati</taxon>
        <taxon>Methanobacteriota</taxon>
        <taxon>Stenosarchaea group</taxon>
        <taxon>Halobacteria</taxon>
        <taxon>Halobacteriales</taxon>
        <taxon>Halobacteriaceae</taxon>
        <taxon>Halobacterium</taxon>
    </lineage>
</organism>
<dbReference type="AlphaFoldDB" id="A0A841HCI0"/>
<feature type="region of interest" description="Disordered" evidence="1">
    <location>
        <begin position="1"/>
        <end position="30"/>
    </location>
</feature>
<evidence type="ECO:0000313" key="3">
    <source>
        <dbReference type="Proteomes" id="UP000642919"/>
    </source>
</evidence>
<evidence type="ECO:0000313" key="2">
    <source>
        <dbReference type="EMBL" id="MBB6089845.1"/>
    </source>
</evidence>
<evidence type="ECO:0000256" key="1">
    <source>
        <dbReference type="SAM" id="MobiDB-lite"/>
    </source>
</evidence>
<dbReference type="EMBL" id="JACHGX010000003">
    <property type="protein sequence ID" value="MBB6089845.1"/>
    <property type="molecule type" value="Genomic_DNA"/>
</dbReference>